<name>A0A368C6F8_9GAMM</name>
<proteinExistence type="predicted"/>
<evidence type="ECO:0000313" key="2">
    <source>
        <dbReference type="Proteomes" id="UP000252915"/>
    </source>
</evidence>
<dbReference type="PANTHER" id="PTHR38774">
    <property type="entry name" value="CYTOPLASMIC PROTEIN-RELATED"/>
    <property type="match status" value="1"/>
</dbReference>
<dbReference type="InterPro" id="IPR009659">
    <property type="entry name" value="DUF1249"/>
</dbReference>
<reference evidence="1 2" key="1">
    <citation type="journal article" date="2018" name="Microbiome">
        <title>Fine metagenomic profile of the Mediterranean stratified and mixed water columns revealed by assembly and recruitment.</title>
        <authorList>
            <person name="Haro-Moreno J.M."/>
            <person name="Lopez-Perez M."/>
            <person name="De La Torre J.R."/>
            <person name="Picazo A."/>
            <person name="Camacho A."/>
            <person name="Rodriguez-Valera F."/>
        </authorList>
    </citation>
    <scope>NUCLEOTIDE SEQUENCE [LARGE SCALE GENOMIC DNA]</scope>
    <source>
        <strain evidence="1">MED-G78</strain>
    </source>
</reference>
<comment type="caution">
    <text evidence="1">The sequence shown here is derived from an EMBL/GenBank/DDBJ whole genome shotgun (WGS) entry which is preliminary data.</text>
</comment>
<dbReference type="Proteomes" id="UP000252915">
    <property type="component" value="Unassembled WGS sequence"/>
</dbReference>
<sequence length="146" mass="17019">MRSRHSKTAHHIAICEANYLRLESLLINFLKDRHTFELHLNDQDIQHISFLILERTKHTLMIEAKQSDFSSPLNAFVIRINVFIDAGLAEVASYQSEKPLPFFYKKPSIQSKDEKDQQNRFLTEWLESIFISGIAPKSAIEKIFDD</sequence>
<evidence type="ECO:0000313" key="1">
    <source>
        <dbReference type="EMBL" id="RCL45178.1"/>
    </source>
</evidence>
<dbReference type="PANTHER" id="PTHR38774:SF1">
    <property type="entry name" value="CYTOPLASMIC PROTEIN"/>
    <property type="match status" value="1"/>
</dbReference>
<protein>
    <submittedName>
        <fullName evidence="1">DUF1249 domain-containing protein</fullName>
    </submittedName>
</protein>
<dbReference type="EMBL" id="QOPI01000004">
    <property type="protein sequence ID" value="RCL45178.1"/>
    <property type="molecule type" value="Genomic_DNA"/>
</dbReference>
<gene>
    <name evidence="1" type="ORF">DBW92_01380</name>
</gene>
<dbReference type="AlphaFoldDB" id="A0A368C6F8"/>
<accession>A0A368C6F8</accession>
<dbReference type="Pfam" id="PF06853">
    <property type="entry name" value="DUF1249"/>
    <property type="match status" value="1"/>
</dbReference>
<organism evidence="1 2">
    <name type="scientific">SAR86 cluster bacterium</name>
    <dbReference type="NCBI Taxonomy" id="2030880"/>
    <lineage>
        <taxon>Bacteria</taxon>
        <taxon>Pseudomonadati</taxon>
        <taxon>Pseudomonadota</taxon>
        <taxon>Gammaproteobacteria</taxon>
        <taxon>SAR86 cluster</taxon>
    </lineage>
</organism>